<reference evidence="2" key="1">
    <citation type="submission" date="2022-11" db="UniProtKB">
        <authorList>
            <consortium name="WormBaseParasite"/>
        </authorList>
    </citation>
    <scope>IDENTIFICATION</scope>
</reference>
<dbReference type="InterPro" id="IPR029058">
    <property type="entry name" value="AB_hydrolase_fold"/>
</dbReference>
<accession>A0A914DLY2</accession>
<dbReference type="InterPro" id="IPR009199">
    <property type="entry name" value="PhoPQ-act_pathogen-rel_PqaA"/>
</dbReference>
<dbReference type="WBParaSite" id="ACRNAN_scaffold2860.g9635.t1">
    <property type="protein sequence ID" value="ACRNAN_scaffold2860.g9635.t1"/>
    <property type="gene ID" value="ACRNAN_scaffold2860.g9635"/>
</dbReference>
<sequence length="506" mass="57967">MTSQRWLTDADFAANSTAKSIWWHYLAVVVPEKIQFKNNGSLYITKGYNDMSIPNVKSYDILACTALALITGQITGCLFQIPNQHIIYAADPTYENRREDATIAFTWAHFLNDPTDPTWLIRFPMVKASIRAMDTMTAFVNDHLPQLGCTLQYYSVAGASKRGWTTWLVGAVDPNRVKVIAPMVLDAINFVAVEHHEYRSYGGWGYALADYREMNITRRFDDPNMQLMQQMIDPYFYRERLTMPKFIINSAMDEFQQPDDTHYWWNDMPGPKHFLLAPNTEHEMVTGILEIIPAIGAFVIAQNQHMEIPEFVWTIDNVTGEIVATMEYDGKIVSAAVWWAYSCGFNAWDGGKARRDFRIGHMDVPCKCGPALNNSDFNCFNLKALWFNQDLQPSTDGDKRIYRAMPGREFKKPANNDTWVAFFIAFKFYNPNAQNDTQQVMKEIYTLAKESPEYASKRFVRPGNAESWPLPEDLGGYLEFNTEASVWPNTFPYPDCNGPDCNQQVV</sequence>
<evidence type="ECO:0000313" key="2">
    <source>
        <dbReference type="WBParaSite" id="ACRNAN_scaffold2860.g9635.t1"/>
    </source>
</evidence>
<dbReference type="Proteomes" id="UP000887540">
    <property type="component" value="Unplaced"/>
</dbReference>
<proteinExistence type="predicted"/>
<name>A0A914DLY2_9BILA</name>
<evidence type="ECO:0000313" key="1">
    <source>
        <dbReference type="Proteomes" id="UP000887540"/>
    </source>
</evidence>
<dbReference type="Pfam" id="PF10142">
    <property type="entry name" value="PhoPQ_related"/>
    <property type="match status" value="1"/>
</dbReference>
<protein>
    <submittedName>
        <fullName evidence="2">Uncharacterized protein</fullName>
    </submittedName>
</protein>
<keyword evidence="1" id="KW-1185">Reference proteome</keyword>
<dbReference type="PANTHER" id="PTHR31497">
    <property type="entry name" value="AUTOCRINE PROLIFERATION REPRESSOR PROTEIN A"/>
    <property type="match status" value="1"/>
</dbReference>
<dbReference type="Gene3D" id="3.40.50.1820">
    <property type="entry name" value="alpha/beta hydrolase"/>
    <property type="match status" value="1"/>
</dbReference>
<organism evidence="1 2">
    <name type="scientific">Acrobeloides nanus</name>
    <dbReference type="NCBI Taxonomy" id="290746"/>
    <lineage>
        <taxon>Eukaryota</taxon>
        <taxon>Metazoa</taxon>
        <taxon>Ecdysozoa</taxon>
        <taxon>Nematoda</taxon>
        <taxon>Chromadorea</taxon>
        <taxon>Rhabditida</taxon>
        <taxon>Tylenchina</taxon>
        <taxon>Cephalobomorpha</taxon>
        <taxon>Cephaloboidea</taxon>
        <taxon>Cephalobidae</taxon>
        <taxon>Acrobeloides</taxon>
    </lineage>
</organism>
<dbReference type="SUPFAM" id="SSF53474">
    <property type="entry name" value="alpha/beta-Hydrolases"/>
    <property type="match status" value="1"/>
</dbReference>
<dbReference type="PANTHER" id="PTHR31497:SF0">
    <property type="entry name" value="AUTOCRINE PROLIFERATION REPRESSOR PROTEIN A"/>
    <property type="match status" value="1"/>
</dbReference>
<dbReference type="AlphaFoldDB" id="A0A914DLY2"/>